<accession>A0A6J7REV4</accession>
<keyword evidence="2" id="KW-1277">Toxin-antitoxin system</keyword>
<dbReference type="InterPro" id="IPR035093">
    <property type="entry name" value="RelE/ParE_toxin_dom_sf"/>
</dbReference>
<keyword evidence="4" id="KW-0255">Endonuclease</keyword>
<evidence type="ECO:0000256" key="1">
    <source>
        <dbReference type="ARBA" id="ARBA00008172"/>
    </source>
</evidence>
<name>A0A6J7REV4_9ZZZZ</name>
<reference evidence="7" key="1">
    <citation type="submission" date="2020-05" db="EMBL/GenBank/DDBJ databases">
        <authorList>
            <person name="Chiriac C."/>
            <person name="Salcher M."/>
            <person name="Ghai R."/>
            <person name="Kavagutti S V."/>
        </authorList>
    </citation>
    <scope>NUCLEOTIDE SEQUENCE</scope>
</reference>
<evidence type="ECO:0000256" key="5">
    <source>
        <dbReference type="ARBA" id="ARBA00022801"/>
    </source>
</evidence>
<dbReference type="InterPro" id="IPR009614">
    <property type="entry name" value="YoeB_toxin"/>
</dbReference>
<sequence length="154" mass="17949">MVWDANAWDDYLWWQAQDRQVLKRLNTLIADIVRNGNEGIGKPEPLKHDFAGYWLRRITDEHRLVYKVVDGEVRIAACRYRLRKSTMSGSSDVVMLEADEGVAHPGRHRPGLRPQRFELALRQSGLDLLDDCWRHLLLAEVPKRCKRSTSRSTR</sequence>
<organism evidence="7">
    <name type="scientific">freshwater metagenome</name>
    <dbReference type="NCBI Taxonomy" id="449393"/>
    <lineage>
        <taxon>unclassified sequences</taxon>
        <taxon>metagenomes</taxon>
        <taxon>ecological metagenomes</taxon>
    </lineage>
</organism>
<dbReference type="GO" id="GO:0006401">
    <property type="term" value="P:RNA catabolic process"/>
    <property type="evidence" value="ECO:0007669"/>
    <property type="project" value="InterPro"/>
</dbReference>
<dbReference type="GO" id="GO:0004519">
    <property type="term" value="F:endonuclease activity"/>
    <property type="evidence" value="ECO:0007669"/>
    <property type="project" value="UniProtKB-KW"/>
</dbReference>
<evidence type="ECO:0000313" key="7">
    <source>
        <dbReference type="EMBL" id="CAB5027315.1"/>
    </source>
</evidence>
<dbReference type="EMBL" id="CAFBOZ010000394">
    <property type="protein sequence ID" value="CAB5027315.1"/>
    <property type="molecule type" value="Genomic_DNA"/>
</dbReference>
<dbReference type="GO" id="GO:0045892">
    <property type="term" value="P:negative regulation of DNA-templated transcription"/>
    <property type="evidence" value="ECO:0007669"/>
    <property type="project" value="TreeGrafter"/>
</dbReference>
<evidence type="ECO:0000256" key="3">
    <source>
        <dbReference type="ARBA" id="ARBA00022722"/>
    </source>
</evidence>
<evidence type="ECO:0000256" key="2">
    <source>
        <dbReference type="ARBA" id="ARBA00022649"/>
    </source>
</evidence>
<evidence type="ECO:0000256" key="6">
    <source>
        <dbReference type="ARBA" id="ARBA00030388"/>
    </source>
</evidence>
<comment type="similarity">
    <text evidence="1">Belongs to the YoeB family.</text>
</comment>
<protein>
    <recommendedName>
        <fullName evidence="6">Putative mRNA interferase YoeB</fullName>
    </recommendedName>
</protein>
<keyword evidence="5" id="KW-0378">Hydrolase</keyword>
<keyword evidence="3" id="KW-0540">Nuclease</keyword>
<evidence type="ECO:0000256" key="4">
    <source>
        <dbReference type="ARBA" id="ARBA00022759"/>
    </source>
</evidence>
<dbReference type="AlphaFoldDB" id="A0A6J7REV4"/>
<dbReference type="PANTHER" id="PTHR38039">
    <property type="entry name" value="TOXIN YOEB"/>
    <property type="match status" value="1"/>
</dbReference>
<dbReference type="SUPFAM" id="SSF143011">
    <property type="entry name" value="RelE-like"/>
    <property type="match status" value="1"/>
</dbReference>
<dbReference type="Gene3D" id="3.30.2310.20">
    <property type="entry name" value="RelE-like"/>
    <property type="match status" value="1"/>
</dbReference>
<dbReference type="GO" id="GO:0016787">
    <property type="term" value="F:hydrolase activity"/>
    <property type="evidence" value="ECO:0007669"/>
    <property type="project" value="UniProtKB-KW"/>
</dbReference>
<gene>
    <name evidence="7" type="ORF">UFOPK3992_02084</name>
</gene>
<dbReference type="NCBIfam" id="TIGR02116">
    <property type="entry name" value="toxin_Txe_YoeB"/>
    <property type="match status" value="1"/>
</dbReference>
<proteinExistence type="inferred from homology"/>
<dbReference type="PANTHER" id="PTHR38039:SF1">
    <property type="entry name" value="TOXIN YOEB"/>
    <property type="match status" value="1"/>
</dbReference>
<dbReference type="Pfam" id="PF06769">
    <property type="entry name" value="YoeB_toxin"/>
    <property type="match status" value="1"/>
</dbReference>